<keyword evidence="1" id="KW-0560">Oxidoreductase</keyword>
<evidence type="ECO:0000259" key="3">
    <source>
        <dbReference type="Pfam" id="PF01494"/>
    </source>
</evidence>
<dbReference type="InterPro" id="IPR050493">
    <property type="entry name" value="FAD-dep_Monooxygenase_BioMet"/>
</dbReference>
<dbReference type="InterPro" id="IPR002938">
    <property type="entry name" value="FAD-bd"/>
</dbReference>
<evidence type="ECO:0000313" key="4">
    <source>
        <dbReference type="EMBL" id="OYO22007.1"/>
    </source>
</evidence>
<feature type="domain" description="FAD-binding" evidence="3">
    <location>
        <begin position="293"/>
        <end position="357"/>
    </location>
</feature>
<dbReference type="PANTHER" id="PTHR13789:SF268">
    <property type="entry name" value="5-METHYLPHENAZINE-1-CARBOXYLATE 1-MONOOXYGENASE"/>
    <property type="match status" value="1"/>
</dbReference>
<dbReference type="NCBIfam" id="NF005720">
    <property type="entry name" value="PRK07538.1"/>
    <property type="match status" value="1"/>
</dbReference>
<name>A0A255H337_9ACTN</name>
<sequence>MQVAIIGAGIGGLSLALSLHAAGIGCSIHEAAREVRGLGVGINLLPHAGKELADLGLLDRILQIGVSTERLVYLTRRGEQVWEEPRGLAAGYHWPQVSIHRGALQLLLRDAVLERLGPDAIYTGQRVVRTETTEDGRRARAELVGPDGAPLPAVSADLIVAADGIHSAVRRQQHPDEGGPSWGGHVLWRGTTVGNPFLGGNAMVIAGLKGRKFVSYPIRHEADGRQLLNWIANIGLHDQPEGLSADWNRPGRAEDFLHHYQDWQIADPPIAELVHASGEIFEYPMSDREPLPSWIFGRVVLLGDAAHAMYPIGSNGAAQAILDGRRLALELSRTTDVDAALRAYDEARRPPMTRLVTAHRAEGADVVLDLVEERAPDGYADLEQVLPMAERVEIAAHYKRLAGFDIEQLNSTPPMTPRSD</sequence>
<dbReference type="EMBL" id="NMVQ01000012">
    <property type="protein sequence ID" value="OYO22007.1"/>
    <property type="molecule type" value="Genomic_DNA"/>
</dbReference>
<reference evidence="4 5" key="1">
    <citation type="submission" date="2017-07" db="EMBL/GenBank/DDBJ databases">
        <title>Draft whole genome sequences of clinical Proprionibacteriaceae strains.</title>
        <authorList>
            <person name="Bernier A.-M."/>
            <person name="Bernard K."/>
            <person name="Domingo M.-C."/>
        </authorList>
    </citation>
    <scope>NUCLEOTIDE SEQUENCE [LARGE SCALE GENOMIC DNA]</scope>
    <source>
        <strain evidence="4 5">NML 130396</strain>
    </source>
</reference>
<comment type="caution">
    <text evidence="4">The sequence shown here is derived from an EMBL/GenBank/DDBJ whole genome shotgun (WGS) entry which is preliminary data.</text>
</comment>
<dbReference type="GO" id="GO:0071949">
    <property type="term" value="F:FAD binding"/>
    <property type="evidence" value="ECO:0007669"/>
    <property type="project" value="InterPro"/>
</dbReference>
<dbReference type="PRINTS" id="PR00420">
    <property type="entry name" value="RNGMNOXGNASE"/>
</dbReference>
<dbReference type="PANTHER" id="PTHR13789">
    <property type="entry name" value="MONOOXYGENASE"/>
    <property type="match status" value="1"/>
</dbReference>
<evidence type="ECO:0000256" key="1">
    <source>
        <dbReference type="ARBA" id="ARBA00023002"/>
    </source>
</evidence>
<dbReference type="Gene3D" id="3.50.50.60">
    <property type="entry name" value="FAD/NAD(P)-binding domain"/>
    <property type="match status" value="1"/>
</dbReference>
<evidence type="ECO:0000256" key="2">
    <source>
        <dbReference type="ARBA" id="ARBA00023033"/>
    </source>
</evidence>
<dbReference type="AlphaFoldDB" id="A0A255H337"/>
<evidence type="ECO:0000313" key="5">
    <source>
        <dbReference type="Proteomes" id="UP000216311"/>
    </source>
</evidence>
<accession>A0A255H337</accession>
<dbReference type="InterPro" id="IPR036188">
    <property type="entry name" value="FAD/NAD-bd_sf"/>
</dbReference>
<proteinExistence type="predicted"/>
<dbReference type="Pfam" id="PF01494">
    <property type="entry name" value="FAD_binding_3"/>
    <property type="match status" value="2"/>
</dbReference>
<protein>
    <submittedName>
        <fullName evidence="4">Flavin-dependent oxidoreductase</fullName>
    </submittedName>
</protein>
<dbReference type="RefSeq" id="WP_094363749.1">
    <property type="nucleotide sequence ID" value="NZ_NMVQ01000012.1"/>
</dbReference>
<dbReference type="Proteomes" id="UP000216311">
    <property type="component" value="Unassembled WGS sequence"/>
</dbReference>
<dbReference type="SUPFAM" id="SSF51905">
    <property type="entry name" value="FAD/NAD(P)-binding domain"/>
    <property type="match status" value="1"/>
</dbReference>
<dbReference type="OrthoDB" id="3212532at2"/>
<dbReference type="SUPFAM" id="SSF54373">
    <property type="entry name" value="FAD-linked reductases, C-terminal domain"/>
    <property type="match status" value="1"/>
</dbReference>
<dbReference type="GO" id="GO:0004497">
    <property type="term" value="F:monooxygenase activity"/>
    <property type="evidence" value="ECO:0007669"/>
    <property type="project" value="UniProtKB-KW"/>
</dbReference>
<gene>
    <name evidence="4" type="ORF">CGZ93_08775</name>
</gene>
<keyword evidence="2" id="KW-0503">Monooxygenase</keyword>
<keyword evidence="5" id="KW-1185">Reference proteome</keyword>
<organism evidence="4 5">
    <name type="scientific">Enemella dayhoffiae</name>
    <dbReference type="NCBI Taxonomy" id="2016507"/>
    <lineage>
        <taxon>Bacteria</taxon>
        <taxon>Bacillati</taxon>
        <taxon>Actinomycetota</taxon>
        <taxon>Actinomycetes</taxon>
        <taxon>Propionibacteriales</taxon>
        <taxon>Propionibacteriaceae</taxon>
        <taxon>Enemella</taxon>
    </lineage>
</organism>
<feature type="domain" description="FAD-binding" evidence="3">
    <location>
        <begin position="2"/>
        <end position="172"/>
    </location>
</feature>
<dbReference type="Gene3D" id="3.30.9.30">
    <property type="match status" value="1"/>
</dbReference>